<comment type="caution">
    <text evidence="2">The sequence shown here is derived from an EMBL/GenBank/DDBJ whole genome shotgun (WGS) entry which is preliminary data.</text>
</comment>
<dbReference type="Proteomes" id="UP000823936">
    <property type="component" value="Unassembled WGS sequence"/>
</dbReference>
<evidence type="ECO:0000256" key="1">
    <source>
        <dbReference type="SAM" id="SignalP"/>
    </source>
</evidence>
<accession>A0A9D1PTA2</accession>
<protein>
    <recommendedName>
        <fullName evidence="4">Lipoprotein</fullName>
    </recommendedName>
</protein>
<proteinExistence type="predicted"/>
<reference evidence="2" key="1">
    <citation type="journal article" date="2021" name="PeerJ">
        <title>Extensive microbial diversity within the chicken gut microbiome revealed by metagenomics and culture.</title>
        <authorList>
            <person name="Gilroy R."/>
            <person name="Ravi A."/>
            <person name="Getino M."/>
            <person name="Pursley I."/>
            <person name="Horton D.L."/>
            <person name="Alikhan N.F."/>
            <person name="Baker D."/>
            <person name="Gharbi K."/>
            <person name="Hall N."/>
            <person name="Watson M."/>
            <person name="Adriaenssens E.M."/>
            <person name="Foster-Nyarko E."/>
            <person name="Jarju S."/>
            <person name="Secka A."/>
            <person name="Antonio M."/>
            <person name="Oren A."/>
            <person name="Chaudhuri R.R."/>
            <person name="La Ragione R."/>
            <person name="Hildebrand F."/>
            <person name="Pallen M.J."/>
        </authorList>
    </citation>
    <scope>NUCLEOTIDE SEQUENCE</scope>
    <source>
        <strain evidence="2">Gambia11-129</strain>
    </source>
</reference>
<reference evidence="2" key="2">
    <citation type="submission" date="2021-04" db="EMBL/GenBank/DDBJ databases">
        <authorList>
            <person name="Gilroy R."/>
        </authorList>
    </citation>
    <scope>NUCLEOTIDE SEQUENCE</scope>
    <source>
        <strain evidence="2">Gambia11-129</strain>
    </source>
</reference>
<evidence type="ECO:0000313" key="3">
    <source>
        <dbReference type="Proteomes" id="UP000823936"/>
    </source>
</evidence>
<feature type="chain" id="PRO_5039329130" description="Lipoprotein" evidence="1">
    <location>
        <begin position="23"/>
        <end position="164"/>
    </location>
</feature>
<gene>
    <name evidence="2" type="ORF">IAB12_02785</name>
</gene>
<keyword evidence="1" id="KW-0732">Signal</keyword>
<evidence type="ECO:0000313" key="2">
    <source>
        <dbReference type="EMBL" id="HIV98690.1"/>
    </source>
</evidence>
<name>A0A9D1PTA2_9SPIO</name>
<organism evidence="2 3">
    <name type="scientific">Candidatus Ornithospirochaeta avicola</name>
    <dbReference type="NCBI Taxonomy" id="2840896"/>
    <lineage>
        <taxon>Bacteria</taxon>
        <taxon>Pseudomonadati</taxon>
        <taxon>Spirochaetota</taxon>
        <taxon>Spirochaetia</taxon>
        <taxon>Spirochaetales</taxon>
        <taxon>Spirochaetaceae</taxon>
        <taxon>Spirochaetaceae incertae sedis</taxon>
        <taxon>Candidatus Ornithospirochaeta</taxon>
    </lineage>
</organism>
<dbReference type="EMBL" id="DXHU01000013">
    <property type="protein sequence ID" value="HIV98690.1"/>
    <property type="molecule type" value="Genomic_DNA"/>
</dbReference>
<evidence type="ECO:0008006" key="4">
    <source>
        <dbReference type="Google" id="ProtNLM"/>
    </source>
</evidence>
<dbReference type="AlphaFoldDB" id="A0A9D1PTA2"/>
<feature type="signal peptide" evidence="1">
    <location>
        <begin position="1"/>
        <end position="22"/>
    </location>
</feature>
<sequence length="164" mass="18245">MKKTRFALTFLMIFLVALFASCSPDVGTPEDNTNIYGKEPWPNLENFYGRTFDIMQEDDAHGNKLIKVGTLEITNDGDVIIKDPAGGNGMMGGYNSLKEYYDAATCRVETASFGSKGFIIIFRTSPKWSCYGINVEDKLANIAGEENSDEYFNYTLVETTPSNN</sequence>
<dbReference type="PROSITE" id="PS51257">
    <property type="entry name" value="PROKAR_LIPOPROTEIN"/>
    <property type="match status" value="1"/>
</dbReference>